<dbReference type="EMBL" id="CP011409">
    <property type="protein sequence ID" value="AKZ63495.1"/>
    <property type="molecule type" value="Genomic_DNA"/>
</dbReference>
<organism evidence="1 2">
    <name type="scientific">Herbaspirillum hiltneri N3</name>
    <dbReference type="NCBI Taxonomy" id="1262470"/>
    <lineage>
        <taxon>Bacteria</taxon>
        <taxon>Pseudomonadati</taxon>
        <taxon>Pseudomonadota</taxon>
        <taxon>Betaproteobacteria</taxon>
        <taxon>Burkholderiales</taxon>
        <taxon>Oxalobacteraceae</taxon>
        <taxon>Herbaspirillum</taxon>
    </lineage>
</organism>
<evidence type="ECO:0000313" key="2">
    <source>
        <dbReference type="Proteomes" id="UP000063429"/>
    </source>
</evidence>
<gene>
    <name evidence="1" type="ORF">F506_13175</name>
</gene>
<proteinExistence type="predicted"/>
<accession>A0ABN4HWX1</accession>
<name>A0ABN4HWX1_9BURK</name>
<reference evidence="2" key="1">
    <citation type="journal article" date="2015" name="Genome Announc.">
        <title>Complete Genome Sequence of Herbaspirillum hiltneri N3 (DSM 17495), Isolated from Surface-Sterilized Wheat Roots.</title>
        <authorList>
            <person name="Guizelini D."/>
            <person name="Saizaki P.M."/>
            <person name="Coimbra N.A."/>
            <person name="Weiss V.A."/>
            <person name="Faoro H."/>
            <person name="Sfeir M.Z."/>
            <person name="Baura V.A."/>
            <person name="Monteiro R.A."/>
            <person name="Chubatsu L.S."/>
            <person name="Souza E.M."/>
            <person name="Cruz L.M."/>
            <person name="Pedrosa F.O."/>
            <person name="Raittz R.T."/>
            <person name="Marchaukoski J.N."/>
            <person name="Steffens M.B."/>
        </authorList>
    </citation>
    <scope>NUCLEOTIDE SEQUENCE [LARGE SCALE GENOMIC DNA]</scope>
    <source>
        <strain evidence="2">N3</strain>
    </source>
</reference>
<dbReference type="RefSeq" id="WP_053198107.1">
    <property type="nucleotide sequence ID" value="NZ_CP011409.1"/>
</dbReference>
<sequence length="195" mass="20290">MSSIIVGRFQLVDETEYAVDELVQAGYPREMITTFYLNPAGQHDTYLVGGDRDESPGAKDTPAGVAAGAATGVVVGATAGSATAPVTGPVGPVLGGLVGAHLGSLVGSLNATDDTDEGGRHTQEKEVRKAGMRVAVAVEGTPQENEAIALLHSLKAADIERSEGHIVHGDWDDFDPLAPPRYVDLQGNRSYTGRI</sequence>
<evidence type="ECO:0000313" key="1">
    <source>
        <dbReference type="EMBL" id="AKZ63495.1"/>
    </source>
</evidence>
<keyword evidence="2" id="KW-1185">Reference proteome</keyword>
<dbReference type="Proteomes" id="UP000063429">
    <property type="component" value="Chromosome"/>
</dbReference>
<protein>
    <submittedName>
        <fullName evidence="1">Membrane protein</fullName>
    </submittedName>
</protein>